<dbReference type="Proteomes" id="UP000295818">
    <property type="component" value="Unassembled WGS sequence"/>
</dbReference>
<dbReference type="Pfam" id="PF03358">
    <property type="entry name" value="FMN_red"/>
    <property type="match status" value="1"/>
</dbReference>
<comment type="caution">
    <text evidence="2">The sequence shown here is derived from an EMBL/GenBank/DDBJ whole genome shotgun (WGS) entry which is preliminary data.</text>
</comment>
<sequence>MAKLFDMSKKVLVVVASTRPGRLGPAVASWFVRATTGTAIDLGVEVDVADLAEVGLPFLDEPEHPATGIYQHEHTRAWSRRVAAADALVFVTSEYNFAMPATLKNAFDYLSAEWAWKPCLFIGYGNTSAGTRGVQMARGVATSLRMLSIGGDIFLRIADDLSDGEVTETERLAARAKDALTELTRVADVLRPLYRADLEIVPAVSGDAPELLVLQRCCWVDEAIANETLDLPALVESEDEVRAALRTWTTWCVRSGGRLVGSVRAKRDGDTWNIGRLMVAPDQRHSGLGRRLLSFAESQAPAGVTEATLFTGARSERNQALYQKAGYSLFTEDAPAGAVGLRKPL</sequence>
<dbReference type="Pfam" id="PF13508">
    <property type="entry name" value="Acetyltransf_7"/>
    <property type="match status" value="1"/>
</dbReference>
<dbReference type="EMBL" id="SLWM01000032">
    <property type="protein sequence ID" value="TCO11301.1"/>
    <property type="molecule type" value="Genomic_DNA"/>
</dbReference>
<feature type="domain" description="N-acetyltransferase" evidence="1">
    <location>
        <begin position="198"/>
        <end position="345"/>
    </location>
</feature>
<dbReference type="InterPro" id="IPR016181">
    <property type="entry name" value="Acyl_CoA_acyltransferase"/>
</dbReference>
<name>A0ABY2B859_9ACTN</name>
<proteinExistence type="predicted"/>
<dbReference type="PANTHER" id="PTHR30543">
    <property type="entry name" value="CHROMATE REDUCTASE"/>
    <property type="match status" value="1"/>
</dbReference>
<dbReference type="InterPro" id="IPR050712">
    <property type="entry name" value="NAD(P)H-dep_reductase"/>
</dbReference>
<dbReference type="Gene3D" id="3.40.630.30">
    <property type="match status" value="1"/>
</dbReference>
<dbReference type="PROSITE" id="PS51186">
    <property type="entry name" value="GNAT"/>
    <property type="match status" value="1"/>
</dbReference>
<keyword evidence="3" id="KW-1185">Reference proteome</keyword>
<evidence type="ECO:0000313" key="2">
    <source>
        <dbReference type="EMBL" id="TCO11301.1"/>
    </source>
</evidence>
<evidence type="ECO:0000259" key="1">
    <source>
        <dbReference type="PROSITE" id="PS51186"/>
    </source>
</evidence>
<dbReference type="SUPFAM" id="SSF52218">
    <property type="entry name" value="Flavoproteins"/>
    <property type="match status" value="1"/>
</dbReference>
<dbReference type="PANTHER" id="PTHR30543:SF21">
    <property type="entry name" value="NAD(P)H-DEPENDENT FMN REDUCTASE LOT6"/>
    <property type="match status" value="1"/>
</dbReference>
<dbReference type="SUPFAM" id="SSF55729">
    <property type="entry name" value="Acyl-CoA N-acyltransferases (Nat)"/>
    <property type="match status" value="1"/>
</dbReference>
<protein>
    <submittedName>
        <fullName evidence="2">NAD(P)H-dependent FMN reductase</fullName>
    </submittedName>
</protein>
<dbReference type="InterPro" id="IPR029039">
    <property type="entry name" value="Flavoprotein-like_sf"/>
</dbReference>
<dbReference type="Gene3D" id="3.40.50.360">
    <property type="match status" value="1"/>
</dbReference>
<dbReference type="InterPro" id="IPR000182">
    <property type="entry name" value="GNAT_dom"/>
</dbReference>
<dbReference type="InterPro" id="IPR005025">
    <property type="entry name" value="FMN_Rdtase-like_dom"/>
</dbReference>
<gene>
    <name evidence="2" type="ORF">EV644_13232</name>
</gene>
<dbReference type="CDD" id="cd04301">
    <property type="entry name" value="NAT_SF"/>
    <property type="match status" value="1"/>
</dbReference>
<accession>A0ABY2B859</accession>
<organism evidence="2 3">
    <name type="scientific">Kribbella orskensis</name>
    <dbReference type="NCBI Taxonomy" id="2512216"/>
    <lineage>
        <taxon>Bacteria</taxon>
        <taxon>Bacillati</taxon>
        <taxon>Actinomycetota</taxon>
        <taxon>Actinomycetes</taxon>
        <taxon>Propionibacteriales</taxon>
        <taxon>Kribbellaceae</taxon>
        <taxon>Kribbella</taxon>
    </lineage>
</organism>
<evidence type="ECO:0000313" key="3">
    <source>
        <dbReference type="Proteomes" id="UP000295818"/>
    </source>
</evidence>
<reference evidence="2 3" key="1">
    <citation type="journal article" date="2015" name="Stand. Genomic Sci.">
        <title>Genomic Encyclopedia of Bacterial and Archaeal Type Strains, Phase III: the genomes of soil and plant-associated and newly described type strains.</title>
        <authorList>
            <person name="Whitman W.B."/>
            <person name="Woyke T."/>
            <person name="Klenk H.P."/>
            <person name="Zhou Y."/>
            <person name="Lilburn T.G."/>
            <person name="Beck B.J."/>
            <person name="De Vos P."/>
            <person name="Vandamme P."/>
            <person name="Eisen J.A."/>
            <person name="Garrity G."/>
            <person name="Hugenholtz P."/>
            <person name="Kyrpides N.C."/>
        </authorList>
    </citation>
    <scope>NUCLEOTIDE SEQUENCE [LARGE SCALE GENOMIC DNA]</scope>
    <source>
        <strain evidence="2 3">VKM Ac-2538</strain>
    </source>
</reference>